<evidence type="ECO:0000256" key="2">
    <source>
        <dbReference type="ARBA" id="ARBA00006434"/>
    </source>
</evidence>
<feature type="transmembrane region" description="Helical" evidence="12">
    <location>
        <begin position="6"/>
        <end position="24"/>
    </location>
</feature>
<feature type="transmembrane region" description="Helical" evidence="12">
    <location>
        <begin position="186"/>
        <end position="210"/>
    </location>
</feature>
<feature type="transmembrane region" description="Helical" evidence="12">
    <location>
        <begin position="450"/>
        <end position="469"/>
    </location>
</feature>
<dbReference type="InterPro" id="IPR038377">
    <property type="entry name" value="Na/Glc_symporter_sf"/>
</dbReference>
<dbReference type="Gene3D" id="1.20.1730.10">
    <property type="entry name" value="Sodium/glucose cotransporter"/>
    <property type="match status" value="1"/>
</dbReference>
<keyword evidence="14" id="KW-1185">Reference proteome</keyword>
<dbReference type="RefSeq" id="WP_144934390.1">
    <property type="nucleotide sequence ID" value="NZ_JBHTIU010000019.1"/>
</dbReference>
<keyword evidence="9 12" id="KW-0472">Membrane</keyword>
<evidence type="ECO:0000256" key="6">
    <source>
        <dbReference type="ARBA" id="ARBA00022989"/>
    </source>
</evidence>
<reference evidence="14" key="1">
    <citation type="journal article" date="2019" name="Int. J. Syst. Evol. Microbiol.">
        <title>The Global Catalogue of Microorganisms (GCM) 10K type strain sequencing project: providing services to taxonomists for standard genome sequencing and annotation.</title>
        <authorList>
            <consortium name="The Broad Institute Genomics Platform"/>
            <consortium name="The Broad Institute Genome Sequencing Center for Infectious Disease"/>
            <person name="Wu L."/>
            <person name="Ma J."/>
        </authorList>
    </citation>
    <scope>NUCLEOTIDE SEQUENCE [LARGE SCALE GENOMIC DNA]</scope>
    <source>
        <strain evidence="14">CCUG 57263</strain>
    </source>
</reference>
<dbReference type="Pfam" id="PF00474">
    <property type="entry name" value="SSF"/>
    <property type="match status" value="1"/>
</dbReference>
<evidence type="ECO:0000256" key="10">
    <source>
        <dbReference type="ARBA" id="ARBA00023201"/>
    </source>
</evidence>
<dbReference type="PANTHER" id="PTHR42985">
    <property type="entry name" value="SODIUM-COUPLED MONOCARBOXYLATE TRANSPORTER"/>
    <property type="match status" value="1"/>
</dbReference>
<organism evidence="13 14">
    <name type="scientific">Paenibacillus residui</name>
    <dbReference type="NCBI Taxonomy" id="629724"/>
    <lineage>
        <taxon>Bacteria</taxon>
        <taxon>Bacillati</taxon>
        <taxon>Bacillota</taxon>
        <taxon>Bacilli</taxon>
        <taxon>Bacillales</taxon>
        <taxon>Paenibacillaceae</taxon>
        <taxon>Paenibacillus</taxon>
    </lineage>
</organism>
<evidence type="ECO:0000256" key="8">
    <source>
        <dbReference type="ARBA" id="ARBA00023065"/>
    </source>
</evidence>
<protein>
    <submittedName>
        <fullName evidence="13">Sodium:solute symporter family protein</fullName>
    </submittedName>
</protein>
<keyword evidence="7" id="KW-0915">Sodium</keyword>
<feature type="transmembrane region" description="Helical" evidence="12">
    <location>
        <begin position="306"/>
        <end position="327"/>
    </location>
</feature>
<comment type="similarity">
    <text evidence="2 11">Belongs to the sodium:solute symporter (SSF) (TC 2.A.21) family.</text>
</comment>
<dbReference type="CDD" id="cd11477">
    <property type="entry name" value="SLC5sbd_u1"/>
    <property type="match status" value="1"/>
</dbReference>
<sequence>MSGLDWGVIGLYFLLMVFIGFSAFKKVQGSKDFFVAGGKLPWWLSGISHHVSGYSGAVFVAYAGLAYTHGFSLYVWWAIPIAISVIAGAYIMAPRWAKLRTKLDIESPTEYLAMRFNIPTQQLIAWSGVLLKLFDVGAKWAAIGILLNGFTGIPIIYGILISGIVSLIYITVGGLWADIWTDFAQFVVQIIAGIVMFVVVVQTLGGISSITGMWDQLPPANSQPFNEPYSLGYVIVYVFVVFLSYNGGTWNLAARYISSPSGKEAKRAGLLSGILYLIWPLILFFPMWAAPIILPGLSQPDQSYSLLTQELLPVGLIGLVLASLFAATMSMTSSDANTISAVITRDILPVMNKKFRGIDQKLSLKIARITTFTFTFITLVIAIYSDVFGGVLGLLITWFAALVGPVSIPMLLGLLPAFKHSDSKAAIASILGGFIMFAFTKVVVEWPLYIEIGAPVFTAGIIFIWMGLINRGKPVRPEIEDLLQSISKSDEDLAKDMAK</sequence>
<keyword evidence="4" id="KW-1003">Cell membrane</keyword>
<dbReference type="PROSITE" id="PS50283">
    <property type="entry name" value="NA_SOLUT_SYMP_3"/>
    <property type="match status" value="1"/>
</dbReference>
<comment type="caution">
    <text evidence="13">The sequence shown here is derived from an EMBL/GenBank/DDBJ whole genome shotgun (WGS) entry which is preliminary data.</text>
</comment>
<feature type="transmembrane region" description="Helical" evidence="12">
    <location>
        <begin position="230"/>
        <end position="253"/>
    </location>
</feature>
<evidence type="ECO:0000256" key="9">
    <source>
        <dbReference type="ARBA" id="ARBA00023136"/>
    </source>
</evidence>
<evidence type="ECO:0000256" key="4">
    <source>
        <dbReference type="ARBA" id="ARBA00022475"/>
    </source>
</evidence>
<evidence type="ECO:0000313" key="14">
    <source>
        <dbReference type="Proteomes" id="UP001597120"/>
    </source>
</evidence>
<evidence type="ECO:0000256" key="7">
    <source>
        <dbReference type="ARBA" id="ARBA00023053"/>
    </source>
</evidence>
<feature type="transmembrane region" description="Helical" evidence="12">
    <location>
        <begin position="366"/>
        <end position="385"/>
    </location>
</feature>
<comment type="subcellular location">
    <subcellularLocation>
        <location evidence="1">Cell membrane</location>
        <topology evidence="1">Multi-pass membrane protein</topology>
    </subcellularLocation>
</comment>
<evidence type="ECO:0000256" key="5">
    <source>
        <dbReference type="ARBA" id="ARBA00022692"/>
    </source>
</evidence>
<feature type="transmembrane region" description="Helical" evidence="12">
    <location>
        <begin position="155"/>
        <end position="177"/>
    </location>
</feature>
<keyword evidence="8" id="KW-0406">Ion transport</keyword>
<dbReference type="EMBL" id="JBHTIU010000019">
    <property type="protein sequence ID" value="MFD0868647.1"/>
    <property type="molecule type" value="Genomic_DNA"/>
</dbReference>
<evidence type="ECO:0000256" key="3">
    <source>
        <dbReference type="ARBA" id="ARBA00022448"/>
    </source>
</evidence>
<dbReference type="PANTHER" id="PTHR42985:SF40">
    <property type="entry name" value="LD47995P-RELATED"/>
    <property type="match status" value="1"/>
</dbReference>
<feature type="transmembrane region" description="Helical" evidence="12">
    <location>
        <begin position="425"/>
        <end position="444"/>
    </location>
</feature>
<evidence type="ECO:0000256" key="11">
    <source>
        <dbReference type="RuleBase" id="RU362091"/>
    </source>
</evidence>
<feature type="transmembrane region" description="Helical" evidence="12">
    <location>
        <begin position="391"/>
        <end position="418"/>
    </location>
</feature>
<dbReference type="InterPro" id="IPR001734">
    <property type="entry name" value="Na/solute_symporter"/>
</dbReference>
<gene>
    <name evidence="13" type="ORF">ACFQ03_05760</name>
</gene>
<evidence type="ECO:0000256" key="1">
    <source>
        <dbReference type="ARBA" id="ARBA00004651"/>
    </source>
</evidence>
<dbReference type="Proteomes" id="UP001597120">
    <property type="component" value="Unassembled WGS sequence"/>
</dbReference>
<feature type="transmembrane region" description="Helical" evidence="12">
    <location>
        <begin position="123"/>
        <end position="143"/>
    </location>
</feature>
<dbReference type="InterPro" id="IPR051163">
    <property type="entry name" value="Sodium:Solute_Symporter_SSF"/>
</dbReference>
<feature type="transmembrane region" description="Helical" evidence="12">
    <location>
        <begin position="74"/>
        <end position="93"/>
    </location>
</feature>
<feature type="transmembrane region" description="Helical" evidence="12">
    <location>
        <begin position="274"/>
        <end position="294"/>
    </location>
</feature>
<accession>A0ABW3D5M7</accession>
<proteinExistence type="inferred from homology"/>
<keyword evidence="6 12" id="KW-1133">Transmembrane helix</keyword>
<feature type="transmembrane region" description="Helical" evidence="12">
    <location>
        <begin position="51"/>
        <end position="68"/>
    </location>
</feature>
<name>A0ABW3D5M7_9BACL</name>
<evidence type="ECO:0000313" key="13">
    <source>
        <dbReference type="EMBL" id="MFD0868647.1"/>
    </source>
</evidence>
<keyword evidence="3" id="KW-0813">Transport</keyword>
<keyword evidence="10" id="KW-0739">Sodium transport</keyword>
<evidence type="ECO:0000256" key="12">
    <source>
        <dbReference type="SAM" id="Phobius"/>
    </source>
</evidence>
<keyword evidence="5 12" id="KW-0812">Transmembrane</keyword>